<evidence type="ECO:0000313" key="2">
    <source>
        <dbReference type="Proteomes" id="UP000191154"/>
    </source>
</evidence>
<protein>
    <recommendedName>
        <fullName evidence="3">Helix-turn-helix domain protein</fullName>
    </recommendedName>
</protein>
<evidence type="ECO:0000313" key="1">
    <source>
        <dbReference type="EMBL" id="OOM16751.1"/>
    </source>
</evidence>
<dbReference type="Proteomes" id="UP000191154">
    <property type="component" value="Unassembled WGS sequence"/>
</dbReference>
<organism evidence="1 2">
    <name type="scientific">Clostridium saccharobutylicum</name>
    <dbReference type="NCBI Taxonomy" id="169679"/>
    <lineage>
        <taxon>Bacteria</taxon>
        <taxon>Bacillati</taxon>
        <taxon>Bacillota</taxon>
        <taxon>Clostridia</taxon>
        <taxon>Eubacteriales</taxon>
        <taxon>Clostridiaceae</taxon>
        <taxon>Clostridium</taxon>
    </lineage>
</organism>
<gene>
    <name evidence="1" type="ORF">CLOSAC_10450</name>
</gene>
<proteinExistence type="predicted"/>
<name>A0A1S8NKI1_CLOSA</name>
<dbReference type="RefSeq" id="WP_077864423.1">
    <property type="nucleotide sequence ID" value="NZ_LZYZ01000001.1"/>
</dbReference>
<evidence type="ECO:0008006" key="3">
    <source>
        <dbReference type="Google" id="ProtNLM"/>
    </source>
</evidence>
<comment type="caution">
    <text evidence="1">The sequence shown here is derived from an EMBL/GenBank/DDBJ whole genome shotgun (WGS) entry which is preliminary data.</text>
</comment>
<reference evidence="1 2" key="1">
    <citation type="submission" date="2016-05" db="EMBL/GenBank/DDBJ databases">
        <title>Microbial solvent formation.</title>
        <authorList>
            <person name="Poehlein A."/>
            <person name="Montoya Solano J.D."/>
            <person name="Flitsch S."/>
            <person name="Krabben P."/>
            <person name="Duerre P."/>
            <person name="Daniel R."/>
        </authorList>
    </citation>
    <scope>NUCLEOTIDE SEQUENCE [LARGE SCALE GENOMIC DNA]</scope>
    <source>
        <strain evidence="1 2">L1-8</strain>
    </source>
</reference>
<dbReference type="AlphaFoldDB" id="A0A1S8NKI1"/>
<sequence>MRKPTEDILTVDDIRAEQPKLKKTEILLAIKRKELIAEKHGRRYLVNRKALNTWLGFENNEEEYKKDLYIKELENKIKGYQIQFETFKGLLKTLANVADI</sequence>
<dbReference type="EMBL" id="LZYZ01000001">
    <property type="protein sequence ID" value="OOM16751.1"/>
    <property type="molecule type" value="Genomic_DNA"/>
</dbReference>
<accession>A0A1S8NKI1</accession>